<dbReference type="Proteomes" id="UP001432075">
    <property type="component" value="Chromosome"/>
</dbReference>
<evidence type="ECO:0008006" key="5">
    <source>
        <dbReference type="Google" id="ProtNLM"/>
    </source>
</evidence>
<feature type="signal peptide" evidence="2">
    <location>
        <begin position="1"/>
        <end position="28"/>
    </location>
</feature>
<proteinExistence type="predicted"/>
<accession>A0ABZ1RNB7</accession>
<protein>
    <recommendedName>
        <fullName evidence="5">Chitinase</fullName>
    </recommendedName>
</protein>
<feature type="chain" id="PRO_5045388398" description="Chitinase" evidence="2">
    <location>
        <begin position="29"/>
        <end position="78"/>
    </location>
</feature>
<name>A0ABZ1RNB7_9ACTN</name>
<organism evidence="3 4">
    <name type="scientific">Streptomyces goshikiensis</name>
    <dbReference type="NCBI Taxonomy" id="1942"/>
    <lineage>
        <taxon>Bacteria</taxon>
        <taxon>Bacillati</taxon>
        <taxon>Actinomycetota</taxon>
        <taxon>Actinomycetes</taxon>
        <taxon>Kitasatosporales</taxon>
        <taxon>Streptomycetaceae</taxon>
        <taxon>Streptomyces</taxon>
    </lineage>
</organism>
<evidence type="ECO:0000313" key="3">
    <source>
        <dbReference type="EMBL" id="WUO47970.1"/>
    </source>
</evidence>
<evidence type="ECO:0000256" key="1">
    <source>
        <dbReference type="SAM" id="MobiDB-lite"/>
    </source>
</evidence>
<evidence type="ECO:0000256" key="2">
    <source>
        <dbReference type="SAM" id="SignalP"/>
    </source>
</evidence>
<feature type="region of interest" description="Disordered" evidence="1">
    <location>
        <begin position="43"/>
        <end position="78"/>
    </location>
</feature>
<evidence type="ECO:0000313" key="4">
    <source>
        <dbReference type="Proteomes" id="UP001432075"/>
    </source>
</evidence>
<reference evidence="3" key="1">
    <citation type="submission" date="2022-10" db="EMBL/GenBank/DDBJ databases">
        <title>The complete genomes of actinobacterial strains from the NBC collection.</title>
        <authorList>
            <person name="Joergensen T.S."/>
            <person name="Alvarez Arevalo M."/>
            <person name="Sterndorff E.B."/>
            <person name="Faurdal D."/>
            <person name="Vuksanovic O."/>
            <person name="Mourched A.-S."/>
            <person name="Charusanti P."/>
            <person name="Shaw S."/>
            <person name="Blin K."/>
            <person name="Weber T."/>
        </authorList>
    </citation>
    <scope>NUCLEOTIDE SEQUENCE</scope>
    <source>
        <strain evidence="3">NBC_00283</strain>
    </source>
</reference>
<dbReference type="EMBL" id="CP108057">
    <property type="protein sequence ID" value="WUO47970.1"/>
    <property type="molecule type" value="Genomic_DNA"/>
</dbReference>
<keyword evidence="4" id="KW-1185">Reference proteome</keyword>
<sequence>MLRTRLVKAAAVTTLALAAFAPALTAHGAGRTGHVSATTAWETAPAGKNTTAWETAPAGKNTTAWETAPAGKNTTAWE</sequence>
<keyword evidence="2" id="KW-0732">Signal</keyword>
<gene>
    <name evidence="3" type="ORF">OHU17_20195</name>
</gene>
<dbReference type="RefSeq" id="WP_190031989.1">
    <property type="nucleotide sequence ID" value="NZ_BMVE01000011.1"/>
</dbReference>